<dbReference type="EC" id="2.3.1.286" evidence="1"/>
<keyword evidence="2" id="KW-0808">Transferase</keyword>
<evidence type="ECO:0000256" key="2">
    <source>
        <dbReference type="ARBA" id="ARBA00022679"/>
    </source>
</evidence>
<keyword evidence="4" id="KW-0479">Metal-binding</keyword>
<evidence type="ECO:0000313" key="7">
    <source>
        <dbReference type="Proteomes" id="UP000198584"/>
    </source>
</evidence>
<feature type="binding site" evidence="4">
    <location>
        <position position="150"/>
    </location>
    <ligand>
        <name>Zn(2+)</name>
        <dbReference type="ChEBI" id="CHEBI:29105"/>
    </ligand>
</feature>
<protein>
    <recommendedName>
        <fullName evidence="1">protein acetyllysine N-acetyltransferase</fullName>
        <ecNumber evidence="1">2.3.1.286</ecNumber>
    </recommendedName>
</protein>
<feature type="binding site" evidence="4">
    <location>
        <position position="155"/>
    </location>
    <ligand>
        <name>Zn(2+)</name>
        <dbReference type="ChEBI" id="CHEBI:29105"/>
    </ligand>
</feature>
<dbReference type="Pfam" id="PF02146">
    <property type="entry name" value="SIR2"/>
    <property type="match status" value="1"/>
</dbReference>
<reference evidence="7" key="1">
    <citation type="submission" date="2016-10" db="EMBL/GenBank/DDBJ databases">
        <authorList>
            <person name="Varghese N."/>
            <person name="Submissions S."/>
        </authorList>
    </citation>
    <scope>NUCLEOTIDE SEQUENCE [LARGE SCALE GENOMIC DNA]</scope>
    <source>
        <strain evidence="7">CCM7597</strain>
    </source>
</reference>
<evidence type="ECO:0000256" key="1">
    <source>
        <dbReference type="ARBA" id="ARBA00012928"/>
    </source>
</evidence>
<sequence>MVQQLKRIAEKLQQANSIAVLTGAGVSTASGIPDFRSSQGLWTENHAREYYMSNRYFYKDPEDFWDKYKSIFRLKLLKNYQPNHVHDFLKKLEDHAKDVAVITQNVDGLHQLSGSSRVIEYHGTLNQATCPACGTSYSLDYVMAYDIPHCQESGCGDVLKPDVVLFGDMITAHDQAEAVIDKAEVLLVMGTSLFVTPFNLLPEYAAYLGKLDTIMINGEPTDKDYLFDYVVHDDLSRTVKELNKLME</sequence>
<evidence type="ECO:0000313" key="6">
    <source>
        <dbReference type="EMBL" id="SEB00018.1"/>
    </source>
</evidence>
<feature type="binding site" evidence="4">
    <location>
        <position position="130"/>
    </location>
    <ligand>
        <name>Zn(2+)</name>
        <dbReference type="ChEBI" id="CHEBI:29105"/>
    </ligand>
</feature>
<dbReference type="Gene3D" id="3.30.1600.10">
    <property type="entry name" value="SIR2/SIRT2 'Small Domain"/>
    <property type="match status" value="1"/>
</dbReference>
<dbReference type="PANTHER" id="PTHR11085">
    <property type="entry name" value="NAD-DEPENDENT PROTEIN DEACYLASE SIRTUIN-5, MITOCHONDRIAL-RELATED"/>
    <property type="match status" value="1"/>
</dbReference>
<dbReference type="CDD" id="cd01407">
    <property type="entry name" value="SIR2-fam"/>
    <property type="match status" value="1"/>
</dbReference>
<keyword evidence="4" id="KW-0862">Zinc</keyword>
<dbReference type="RefSeq" id="WP_093045681.1">
    <property type="nucleotide sequence ID" value="NZ_FNQR01000012.1"/>
</dbReference>
<dbReference type="GO" id="GO:0017136">
    <property type="term" value="F:histone deacetylase activity, NAD-dependent"/>
    <property type="evidence" value="ECO:0007669"/>
    <property type="project" value="TreeGrafter"/>
</dbReference>
<name>A0A1H4FTN3_9BACI</name>
<dbReference type="InterPro" id="IPR026591">
    <property type="entry name" value="Sirtuin_cat_small_dom_sf"/>
</dbReference>
<dbReference type="InterPro" id="IPR050134">
    <property type="entry name" value="NAD-dep_sirtuin_deacylases"/>
</dbReference>
<dbReference type="InterPro" id="IPR029035">
    <property type="entry name" value="DHS-like_NAD/FAD-binding_dom"/>
</dbReference>
<keyword evidence="7" id="KW-1185">Reference proteome</keyword>
<feature type="active site" description="Proton acceptor" evidence="4">
    <location>
        <position position="122"/>
    </location>
</feature>
<dbReference type="SUPFAM" id="SSF52467">
    <property type="entry name" value="DHS-like NAD/FAD-binding domain"/>
    <property type="match status" value="1"/>
</dbReference>
<dbReference type="EMBL" id="FNQR01000012">
    <property type="protein sequence ID" value="SEB00018.1"/>
    <property type="molecule type" value="Genomic_DNA"/>
</dbReference>
<feature type="domain" description="Deacetylase sirtuin-type" evidence="5">
    <location>
        <begin position="1"/>
        <end position="247"/>
    </location>
</feature>
<feature type="binding site" evidence="4">
    <location>
        <position position="133"/>
    </location>
    <ligand>
        <name>Zn(2+)</name>
        <dbReference type="ChEBI" id="CHEBI:29105"/>
    </ligand>
</feature>
<organism evidence="6 7">
    <name type="scientific">Thalassobacillus cyri</name>
    <dbReference type="NCBI Taxonomy" id="571932"/>
    <lineage>
        <taxon>Bacteria</taxon>
        <taxon>Bacillati</taxon>
        <taxon>Bacillota</taxon>
        <taxon>Bacilli</taxon>
        <taxon>Bacillales</taxon>
        <taxon>Bacillaceae</taxon>
        <taxon>Thalassobacillus</taxon>
    </lineage>
</organism>
<accession>A0A1H4FTN3</accession>
<dbReference type="PROSITE" id="PS50305">
    <property type="entry name" value="SIRTUIN"/>
    <property type="match status" value="1"/>
</dbReference>
<proteinExistence type="predicted"/>
<dbReference type="PANTHER" id="PTHR11085:SF4">
    <property type="entry name" value="NAD-DEPENDENT PROTEIN DEACYLASE"/>
    <property type="match status" value="1"/>
</dbReference>
<dbReference type="GO" id="GO:0046872">
    <property type="term" value="F:metal ion binding"/>
    <property type="evidence" value="ECO:0007669"/>
    <property type="project" value="UniProtKB-KW"/>
</dbReference>
<dbReference type="NCBIfam" id="NF001754">
    <property type="entry name" value="PRK00481.1-4"/>
    <property type="match status" value="1"/>
</dbReference>
<dbReference type="InterPro" id="IPR026590">
    <property type="entry name" value="Ssirtuin_cat_dom"/>
</dbReference>
<dbReference type="Gene3D" id="3.40.50.1220">
    <property type="entry name" value="TPP-binding domain"/>
    <property type="match status" value="1"/>
</dbReference>
<evidence type="ECO:0000256" key="3">
    <source>
        <dbReference type="ARBA" id="ARBA00023027"/>
    </source>
</evidence>
<dbReference type="AlphaFoldDB" id="A0A1H4FTN3"/>
<dbReference type="GO" id="GO:0070403">
    <property type="term" value="F:NAD+ binding"/>
    <property type="evidence" value="ECO:0007669"/>
    <property type="project" value="InterPro"/>
</dbReference>
<gene>
    <name evidence="6" type="ORF">SAMN05421743_11294</name>
</gene>
<evidence type="ECO:0000259" key="5">
    <source>
        <dbReference type="PROSITE" id="PS50305"/>
    </source>
</evidence>
<dbReference type="Proteomes" id="UP000198584">
    <property type="component" value="Unassembled WGS sequence"/>
</dbReference>
<dbReference type="OrthoDB" id="9800582at2"/>
<dbReference type="InterPro" id="IPR003000">
    <property type="entry name" value="Sirtuin"/>
</dbReference>
<keyword evidence="3" id="KW-0520">NAD</keyword>
<evidence type="ECO:0000256" key="4">
    <source>
        <dbReference type="PROSITE-ProRule" id="PRU00236"/>
    </source>
</evidence>
<dbReference type="STRING" id="571932.SAMN05421743_11294"/>